<dbReference type="InterPro" id="IPR038666">
    <property type="entry name" value="SSP1_head-tail_sf"/>
</dbReference>
<gene>
    <name evidence="1" type="ORF">ICN82_16165</name>
</gene>
<comment type="caution">
    <text evidence="1">The sequence shown here is derived from an EMBL/GenBank/DDBJ whole genome shotgun (WGS) entry which is preliminary data.</text>
</comment>
<sequence>MTPSQLSRLLVLEAVRRVEDGAGGYAETWEALGRHWARLRPARGRDRARDALALSGVPTEIVLRGAPAGAAARPVAGQRFRDGTRAWRIVAVTEADAAGRYLRCDAIEETVP</sequence>
<dbReference type="AlphaFoldDB" id="A0A8J6YUZ0"/>
<dbReference type="EMBL" id="JACVXA010000057">
    <property type="protein sequence ID" value="MBE3639738.1"/>
    <property type="molecule type" value="Genomic_DNA"/>
</dbReference>
<dbReference type="InterPro" id="IPR008767">
    <property type="entry name" value="Phage_SPP1_head-tail_adaptor"/>
</dbReference>
<accession>A0A8J6YUZ0</accession>
<dbReference type="RefSeq" id="WP_193184687.1">
    <property type="nucleotide sequence ID" value="NZ_JACVXA010000057.1"/>
</dbReference>
<dbReference type="Gene3D" id="2.40.10.270">
    <property type="entry name" value="Bacteriophage SPP1 head-tail adaptor protein"/>
    <property type="match status" value="1"/>
</dbReference>
<proteinExistence type="predicted"/>
<keyword evidence="2" id="KW-1185">Reference proteome</keyword>
<evidence type="ECO:0000313" key="1">
    <source>
        <dbReference type="EMBL" id="MBE3639738.1"/>
    </source>
</evidence>
<organism evidence="1 2">
    <name type="scientific">Mangrovicoccus algicola</name>
    <dbReference type="NCBI Taxonomy" id="2771008"/>
    <lineage>
        <taxon>Bacteria</taxon>
        <taxon>Pseudomonadati</taxon>
        <taxon>Pseudomonadota</taxon>
        <taxon>Alphaproteobacteria</taxon>
        <taxon>Rhodobacterales</taxon>
        <taxon>Paracoccaceae</taxon>
        <taxon>Mangrovicoccus</taxon>
    </lineage>
</organism>
<name>A0A8J6YUZ0_9RHOB</name>
<dbReference type="Proteomes" id="UP000609121">
    <property type="component" value="Unassembled WGS sequence"/>
</dbReference>
<evidence type="ECO:0000313" key="2">
    <source>
        <dbReference type="Proteomes" id="UP000609121"/>
    </source>
</evidence>
<reference evidence="1" key="1">
    <citation type="submission" date="2020-09" db="EMBL/GenBank/DDBJ databases">
        <title>A novel bacterium of genus Mangrovicoccus, isolated from South China Sea.</title>
        <authorList>
            <person name="Huang H."/>
            <person name="Mo K."/>
            <person name="Hu Y."/>
        </authorList>
    </citation>
    <scope>NUCLEOTIDE SEQUENCE</scope>
    <source>
        <strain evidence="1">HB182678</strain>
    </source>
</reference>
<protein>
    <submittedName>
        <fullName evidence="1">Head-tail adaptor protein</fullName>
    </submittedName>
</protein>
<dbReference type="Pfam" id="PF05521">
    <property type="entry name" value="Phage_HCP"/>
    <property type="match status" value="1"/>
</dbReference>